<evidence type="ECO:0000313" key="2">
    <source>
        <dbReference type="EMBL" id="GFO07191.1"/>
    </source>
</evidence>
<gene>
    <name evidence="2" type="ORF">PoB_003369600</name>
</gene>
<dbReference type="AlphaFoldDB" id="A0AAV4AFV6"/>
<evidence type="ECO:0000256" key="1">
    <source>
        <dbReference type="SAM" id="MobiDB-lite"/>
    </source>
</evidence>
<proteinExistence type="predicted"/>
<comment type="caution">
    <text evidence="2">The sequence shown here is derived from an EMBL/GenBank/DDBJ whole genome shotgun (WGS) entry which is preliminary data.</text>
</comment>
<feature type="region of interest" description="Disordered" evidence="1">
    <location>
        <begin position="16"/>
        <end position="40"/>
    </location>
</feature>
<organism evidence="2 3">
    <name type="scientific">Plakobranchus ocellatus</name>
    <dbReference type="NCBI Taxonomy" id="259542"/>
    <lineage>
        <taxon>Eukaryota</taxon>
        <taxon>Metazoa</taxon>
        <taxon>Spiralia</taxon>
        <taxon>Lophotrochozoa</taxon>
        <taxon>Mollusca</taxon>
        <taxon>Gastropoda</taxon>
        <taxon>Heterobranchia</taxon>
        <taxon>Euthyneura</taxon>
        <taxon>Panpulmonata</taxon>
        <taxon>Sacoglossa</taxon>
        <taxon>Placobranchoidea</taxon>
        <taxon>Plakobranchidae</taxon>
        <taxon>Plakobranchus</taxon>
    </lineage>
</organism>
<reference evidence="2 3" key="1">
    <citation type="journal article" date="2021" name="Elife">
        <title>Chloroplast acquisition without the gene transfer in kleptoplastic sea slugs, Plakobranchus ocellatus.</title>
        <authorList>
            <person name="Maeda T."/>
            <person name="Takahashi S."/>
            <person name="Yoshida T."/>
            <person name="Shimamura S."/>
            <person name="Takaki Y."/>
            <person name="Nagai Y."/>
            <person name="Toyoda A."/>
            <person name="Suzuki Y."/>
            <person name="Arimoto A."/>
            <person name="Ishii H."/>
            <person name="Satoh N."/>
            <person name="Nishiyama T."/>
            <person name="Hasebe M."/>
            <person name="Maruyama T."/>
            <person name="Minagawa J."/>
            <person name="Obokata J."/>
            <person name="Shigenobu S."/>
        </authorList>
    </citation>
    <scope>NUCLEOTIDE SEQUENCE [LARGE SCALE GENOMIC DNA]</scope>
</reference>
<name>A0AAV4AFV6_9GAST</name>
<keyword evidence="3" id="KW-1185">Reference proteome</keyword>
<dbReference type="EMBL" id="BLXT01003842">
    <property type="protein sequence ID" value="GFO07191.1"/>
    <property type="molecule type" value="Genomic_DNA"/>
</dbReference>
<sequence length="97" mass="11278">MPRMLDEDLLDLLYMRATEPPPPPPPMGGDTGLDMEDTDDPTLADWAAELDQADRLVFDEPLPFPYAERYEFFRKLPRLDLHLWKWIIFAIAFAISL</sequence>
<evidence type="ECO:0000313" key="3">
    <source>
        <dbReference type="Proteomes" id="UP000735302"/>
    </source>
</evidence>
<protein>
    <submittedName>
        <fullName evidence="2">Uncharacterized protein</fullName>
    </submittedName>
</protein>
<accession>A0AAV4AFV6</accession>
<dbReference type="Proteomes" id="UP000735302">
    <property type="component" value="Unassembled WGS sequence"/>
</dbReference>